<gene>
    <name evidence="4" type="ORF">yc1106_02474</name>
</gene>
<keyword evidence="5" id="KW-1185">Reference proteome</keyword>
<feature type="compositionally biased region" description="Polar residues" evidence="2">
    <location>
        <begin position="89"/>
        <end position="102"/>
    </location>
</feature>
<accession>A0A9Q8Z4V3</accession>
<dbReference type="PANTHER" id="PTHR31573">
    <property type="entry name" value="ALPHA-KETOGLUTARATE-DEPENDENT DIOXYGENASE ALKB HOMOLOG 2"/>
    <property type="match status" value="1"/>
</dbReference>
<dbReference type="Proteomes" id="UP001056012">
    <property type="component" value="Chromosome 2"/>
</dbReference>
<feature type="region of interest" description="Disordered" evidence="2">
    <location>
        <begin position="62"/>
        <end position="102"/>
    </location>
</feature>
<dbReference type="InterPro" id="IPR037151">
    <property type="entry name" value="AlkB-like_sf"/>
</dbReference>
<feature type="region of interest" description="Disordered" evidence="2">
    <location>
        <begin position="137"/>
        <end position="163"/>
    </location>
</feature>
<feature type="region of interest" description="Disordered" evidence="2">
    <location>
        <begin position="1"/>
        <end position="22"/>
    </location>
</feature>
<proteinExistence type="predicted"/>
<dbReference type="GO" id="GO:0051747">
    <property type="term" value="F:cytosine C-5 DNA demethylase activity"/>
    <property type="evidence" value="ECO:0007669"/>
    <property type="project" value="TreeGrafter"/>
</dbReference>
<evidence type="ECO:0000256" key="1">
    <source>
        <dbReference type="PIRSR" id="PIRSR632852-1"/>
    </source>
</evidence>
<dbReference type="OrthoDB" id="2163491at2759"/>
<dbReference type="VEuPathDB" id="FungiDB:yc1106_02474"/>
<dbReference type="SUPFAM" id="SSF51197">
    <property type="entry name" value="Clavaminate synthase-like"/>
    <property type="match status" value="1"/>
</dbReference>
<dbReference type="GO" id="GO:0008198">
    <property type="term" value="F:ferrous iron binding"/>
    <property type="evidence" value="ECO:0007669"/>
    <property type="project" value="TreeGrafter"/>
</dbReference>
<dbReference type="Gene3D" id="2.60.120.590">
    <property type="entry name" value="Alpha-ketoglutarate-dependent dioxygenase AlkB-like"/>
    <property type="match status" value="1"/>
</dbReference>
<organism evidence="4 5">
    <name type="scientific">Curvularia clavata</name>
    <dbReference type="NCBI Taxonomy" id="95742"/>
    <lineage>
        <taxon>Eukaryota</taxon>
        <taxon>Fungi</taxon>
        <taxon>Dikarya</taxon>
        <taxon>Ascomycota</taxon>
        <taxon>Pezizomycotina</taxon>
        <taxon>Dothideomycetes</taxon>
        <taxon>Pleosporomycetidae</taxon>
        <taxon>Pleosporales</taxon>
        <taxon>Pleosporineae</taxon>
        <taxon>Pleosporaceae</taxon>
        <taxon>Curvularia</taxon>
    </lineage>
</organism>
<feature type="domain" description="Alpha-ketoglutarate-dependent dioxygenase AlkB-like" evidence="3">
    <location>
        <begin position="862"/>
        <end position="1010"/>
    </location>
</feature>
<feature type="binding site" evidence="1">
    <location>
        <position position="875"/>
    </location>
    <ligand>
        <name>2-oxoglutarate</name>
        <dbReference type="ChEBI" id="CHEBI:16810"/>
    </ligand>
</feature>
<dbReference type="EMBL" id="CP089275">
    <property type="protein sequence ID" value="USP75200.1"/>
    <property type="molecule type" value="Genomic_DNA"/>
</dbReference>
<feature type="compositionally biased region" description="Basic residues" evidence="2">
    <location>
        <begin position="70"/>
        <end position="88"/>
    </location>
</feature>
<dbReference type="AlphaFoldDB" id="A0A9Q8Z4V3"/>
<feature type="binding site" evidence="1">
    <location>
        <position position="1004"/>
    </location>
    <ligand>
        <name>2-oxoglutarate</name>
        <dbReference type="ChEBI" id="CHEBI:16810"/>
    </ligand>
</feature>
<feature type="region of interest" description="Disordered" evidence="2">
    <location>
        <begin position="37"/>
        <end position="56"/>
    </location>
</feature>
<feature type="region of interest" description="Disordered" evidence="2">
    <location>
        <begin position="1027"/>
        <end position="1049"/>
    </location>
</feature>
<evidence type="ECO:0000256" key="2">
    <source>
        <dbReference type="SAM" id="MobiDB-lite"/>
    </source>
</evidence>
<reference evidence="4" key="1">
    <citation type="submission" date="2021-12" db="EMBL/GenBank/DDBJ databases">
        <title>Curvularia clavata genome.</title>
        <authorList>
            <person name="Cao Y."/>
        </authorList>
    </citation>
    <scope>NUCLEOTIDE SEQUENCE</scope>
    <source>
        <strain evidence="4">Yc1106</strain>
    </source>
</reference>
<dbReference type="Pfam" id="PF13532">
    <property type="entry name" value="2OG-FeII_Oxy_2"/>
    <property type="match status" value="1"/>
</dbReference>
<name>A0A9Q8Z4V3_CURCL</name>
<dbReference type="InterPro" id="IPR027450">
    <property type="entry name" value="AlkB-like"/>
</dbReference>
<evidence type="ECO:0000313" key="4">
    <source>
        <dbReference type="EMBL" id="USP75200.1"/>
    </source>
</evidence>
<dbReference type="GO" id="GO:0006307">
    <property type="term" value="P:DNA alkylation repair"/>
    <property type="evidence" value="ECO:0007669"/>
    <property type="project" value="TreeGrafter"/>
</dbReference>
<dbReference type="GO" id="GO:0035516">
    <property type="term" value="F:broad specificity oxidative DNA demethylase activity"/>
    <property type="evidence" value="ECO:0007669"/>
    <property type="project" value="TreeGrafter"/>
</dbReference>
<evidence type="ECO:0000259" key="3">
    <source>
        <dbReference type="Pfam" id="PF13532"/>
    </source>
</evidence>
<protein>
    <recommendedName>
        <fullName evidence="3">Alpha-ketoglutarate-dependent dioxygenase AlkB-like domain-containing protein</fullName>
    </recommendedName>
</protein>
<feature type="binding site" evidence="1">
    <location>
        <position position="884"/>
    </location>
    <ligand>
        <name>2-oxoglutarate</name>
        <dbReference type="ChEBI" id="CHEBI:16810"/>
    </ligand>
</feature>
<sequence length="1049" mass="117672">MVLPHCGFDNEYGGGHESATNQLTSTNEVGNTAMHYDLGNYGTLSSQRPERKRKRPQRLCDEMLVSSTKNQKRARRNPITRKPSKNTKRTYQTSAQSQNETITSEIAGYSDYSSEPQENKSKIVILQLPLNSRLLETSQRSSTDQHMDGECSNALSSPLSSLHPSSISADAALAPNEYSQNAQILSPPVPASTQDTMLTSTSQENASNQICDDRPCNGSSVLSPERRISLSTLLKHRQGHSAYPTPTSTCYHNSIDIKELNKEHEGYKEHGSESEKSYQTQSTVLLCPEESQFGYDRRKIDENSQVSIVETVPTQPNTRSDHVESCLESQNAADRVKPFEKDSLAPTRSNYADSEATIECEDTLNVSVSDSSQLPEYQQLHTIAQQLLDHRNLGPNKPVPVGRPDVWAEGRQELCETLHYYRSYQGACYATGGFVRGFMFDKIAHDRDYVDGNVIISRAGGGLIKDRDSGEMRAGRDQVEDSAALGLRNCILHRNPVVIIVGIDNPHIPSKLPHQYCVLDYFKPTHIWVEKSGTSKIVRYRFEKLITKKQSWWQAEDGPEAVELGSLPKPVERLCGDCGARSLQVYLNGWMCLQPACRSFWKMIISAPGLRHRTSLQEPKEASLMYDPRFLKQKTLWENDDQEHPLVSNVAELSKPSLPGEDTAVAFWSGMVCPKCGRCISRLHWTHWECPNLTCDYQRRPPHALISALSLRDPLWPVTDSYTLSRDTHSSSIGFSVKFAHGYRINRYTLPGIAGFIFHMIANKTVLEEPGGPDAMFEELQQTDIGLQRRPLPNGQLKGPNYCRQFLVNYGMPYKFIAATQSHSFEEAARPITSTRSRLNWAARYLLTHEADLSLQTTNQEWKSREFNEVLALGYFEDQKISYHDDGEFGLGPTIATLSLGAQGTMRIRMKARHYHGISSSGGPYDDAPPIPGCEHYPARLALQPALDTLKSSDSKAYHARRRKIPKELGLNSRGQAKDALVMQLGHGDIVVMHGVDIQKYYEHSVEHSGRLRFALTCRYIDPESLGPEDRPTYEVGPDVEGYDGSRIA</sequence>
<dbReference type="PANTHER" id="PTHR31573:SF4">
    <property type="entry name" value="FE2OG DIOXYGENASE DOMAIN-CONTAINING PROTEIN"/>
    <property type="match status" value="1"/>
</dbReference>
<evidence type="ECO:0000313" key="5">
    <source>
        <dbReference type="Proteomes" id="UP001056012"/>
    </source>
</evidence>
<dbReference type="InterPro" id="IPR032852">
    <property type="entry name" value="ALKBH2"/>
</dbReference>